<dbReference type="OrthoDB" id="435974at2759"/>
<dbReference type="PANTHER" id="PTHR47936:SF1">
    <property type="entry name" value="PENTATRICOPEPTIDE REPEAT-CONTAINING PROTEIN GUN1, CHLOROPLASTIC"/>
    <property type="match status" value="1"/>
</dbReference>
<protein>
    <recommendedName>
        <fullName evidence="5">Pentatricopeptide repeat-containing protein, chloroplastic</fullName>
    </recommendedName>
</protein>
<keyword evidence="4" id="KW-1185">Reference proteome</keyword>
<dbReference type="Pfam" id="PF13812">
    <property type="entry name" value="PPR_3"/>
    <property type="match status" value="2"/>
</dbReference>
<feature type="repeat" description="PPR" evidence="2">
    <location>
        <begin position="247"/>
        <end position="281"/>
    </location>
</feature>
<dbReference type="InterPro" id="IPR002885">
    <property type="entry name" value="PPR_rpt"/>
</dbReference>
<reference evidence="3" key="1">
    <citation type="submission" date="2021-02" db="EMBL/GenBank/DDBJ databases">
        <authorList>
            <person name="Dougan E. K."/>
            <person name="Rhodes N."/>
            <person name="Thang M."/>
            <person name="Chan C."/>
        </authorList>
    </citation>
    <scope>NUCLEOTIDE SEQUENCE</scope>
</reference>
<evidence type="ECO:0008006" key="5">
    <source>
        <dbReference type="Google" id="ProtNLM"/>
    </source>
</evidence>
<dbReference type="Proteomes" id="UP000604046">
    <property type="component" value="Unassembled WGS sequence"/>
</dbReference>
<feature type="repeat" description="PPR" evidence="2">
    <location>
        <begin position="282"/>
        <end position="316"/>
    </location>
</feature>
<dbReference type="PROSITE" id="PS51375">
    <property type="entry name" value="PPR"/>
    <property type="match status" value="4"/>
</dbReference>
<evidence type="ECO:0000256" key="1">
    <source>
        <dbReference type="ARBA" id="ARBA00022737"/>
    </source>
</evidence>
<dbReference type="NCBIfam" id="TIGR00756">
    <property type="entry name" value="PPR"/>
    <property type="match status" value="2"/>
</dbReference>
<dbReference type="InterPro" id="IPR011990">
    <property type="entry name" value="TPR-like_helical_dom_sf"/>
</dbReference>
<sequence>MPCEQVRRDAVSFSGTITACERRSRWPDALEVISFQESHPSFGVFSCTSTITGCAKEESWHRGLALFGLMPAARVVPNVAVANSAMRAFERGAQWQPAVEMLGRTSLRDVISFGTGVSACERLGQWLQALAALTGMVWLRFLPDLITCNAAISAVRLSSDGWMTAASLLRSAREANLRLDAVSYSALGLDAHGGWRWTLQLLPHMRLELIEVDVVSHGVVMSSLEKASRWQGALRLLDVLANSTATDVRSYSSAISACARSSQRAEAFAILDSMEDHSFRPNLVCYCSVITACERSGEWELALAVLSAMPAARVVPDTISYSSVISAMEKAAQWQLALALLLTMGASSATPNAISFNAGISACEQRGRWQVAASLLDLLLQSGLQPDTVSYNSALSSCEKAQKWRPAAHLLQELAGRELQPNAITFGALLGASKQAWQKAGWLLASMPGHRVAANSVCLDEAAAAYEGSANSQPMAVLLAALSERDVADALRGV</sequence>
<evidence type="ECO:0000256" key="2">
    <source>
        <dbReference type="PROSITE-ProRule" id="PRU00708"/>
    </source>
</evidence>
<dbReference type="PANTHER" id="PTHR47936">
    <property type="entry name" value="PPR_LONG DOMAIN-CONTAINING PROTEIN"/>
    <property type="match status" value="1"/>
</dbReference>
<feature type="repeat" description="PPR" evidence="2">
    <location>
        <begin position="352"/>
        <end position="386"/>
    </location>
</feature>
<proteinExistence type="predicted"/>
<organism evidence="3 4">
    <name type="scientific">Symbiodinium natans</name>
    <dbReference type="NCBI Taxonomy" id="878477"/>
    <lineage>
        <taxon>Eukaryota</taxon>
        <taxon>Sar</taxon>
        <taxon>Alveolata</taxon>
        <taxon>Dinophyceae</taxon>
        <taxon>Suessiales</taxon>
        <taxon>Symbiodiniaceae</taxon>
        <taxon>Symbiodinium</taxon>
    </lineage>
</organism>
<gene>
    <name evidence="3" type="ORF">SNAT2548_LOCUS18315</name>
</gene>
<comment type="caution">
    <text evidence="3">The sequence shown here is derived from an EMBL/GenBank/DDBJ whole genome shotgun (WGS) entry which is preliminary data.</text>
</comment>
<keyword evidence="1" id="KW-0677">Repeat</keyword>
<name>A0A812PVT4_9DINO</name>
<dbReference type="EMBL" id="CAJNDS010002141">
    <property type="protein sequence ID" value="CAE7348695.1"/>
    <property type="molecule type" value="Genomic_DNA"/>
</dbReference>
<evidence type="ECO:0000313" key="4">
    <source>
        <dbReference type="Proteomes" id="UP000604046"/>
    </source>
</evidence>
<evidence type="ECO:0000313" key="3">
    <source>
        <dbReference type="EMBL" id="CAE7348695.1"/>
    </source>
</evidence>
<dbReference type="PROSITE" id="PS51257">
    <property type="entry name" value="PROKAR_LIPOPROTEIN"/>
    <property type="match status" value="1"/>
</dbReference>
<dbReference type="Gene3D" id="1.25.40.10">
    <property type="entry name" value="Tetratricopeptide repeat domain"/>
    <property type="match status" value="4"/>
</dbReference>
<dbReference type="AlphaFoldDB" id="A0A812PVT4"/>
<accession>A0A812PVT4</accession>
<feature type="repeat" description="PPR" evidence="2">
    <location>
        <begin position="387"/>
        <end position="421"/>
    </location>
</feature>